<dbReference type="EMBL" id="CABFWN010000002">
    <property type="protein sequence ID" value="VUG17814.1"/>
    <property type="molecule type" value="Genomic_DNA"/>
</dbReference>
<organism evidence="3 4">
    <name type="scientific">Dekkera bruxellensis</name>
    <name type="common">Brettanomyces custersii</name>
    <dbReference type="NCBI Taxonomy" id="5007"/>
    <lineage>
        <taxon>Eukaryota</taxon>
        <taxon>Fungi</taxon>
        <taxon>Dikarya</taxon>
        <taxon>Ascomycota</taxon>
        <taxon>Saccharomycotina</taxon>
        <taxon>Pichiomycetes</taxon>
        <taxon>Pichiales</taxon>
        <taxon>Pichiaceae</taxon>
        <taxon>Brettanomyces</taxon>
    </lineage>
</organism>
<evidence type="ECO:0000313" key="3">
    <source>
        <dbReference type="EMBL" id="VUG17814.1"/>
    </source>
</evidence>
<dbReference type="Proteomes" id="UP000568158">
    <property type="component" value="Unassembled WGS sequence"/>
</dbReference>
<keyword evidence="4" id="KW-1185">Reference proteome</keyword>
<evidence type="ECO:0000259" key="1">
    <source>
        <dbReference type="SMART" id="SM00974"/>
    </source>
</evidence>
<dbReference type="PANTHER" id="PTHR28094">
    <property type="entry name" value="MEIOTICALLY UP-REGULATED GENE 113 PROTEIN"/>
    <property type="match status" value="1"/>
</dbReference>
<dbReference type="PANTHER" id="PTHR28094:SF1">
    <property type="entry name" value="MEIOTICALLY UP-REGULATED GENE 113 PROTEIN"/>
    <property type="match status" value="1"/>
</dbReference>
<evidence type="ECO:0000313" key="4">
    <source>
        <dbReference type="Proteomes" id="UP000478008"/>
    </source>
</evidence>
<dbReference type="InterPro" id="IPR018306">
    <property type="entry name" value="Phage_T5_Orf172_DNA-bd"/>
</dbReference>
<reference evidence="2 5" key="2">
    <citation type="journal article" date="2020" name="Appl. Microbiol. Biotechnol.">
        <title>Targeted gene deletion in Brettanomyces bruxellensis with an expression-free CRISPR-Cas9 system.</title>
        <authorList>
            <person name="Varela C."/>
            <person name="Bartel C."/>
            <person name="Onetto C."/>
            <person name="Borneman A."/>
        </authorList>
    </citation>
    <scope>NUCLEOTIDE SEQUENCE [LARGE SCALE GENOMIC DNA]</scope>
    <source>
        <strain evidence="2 5">AWRI1613</strain>
    </source>
</reference>
<gene>
    <name evidence="3" type="ORF">DEBR0S2_16930G</name>
    <name evidence="2" type="ORF">HII12_003239</name>
</gene>
<dbReference type="Proteomes" id="UP000478008">
    <property type="component" value="Unassembled WGS sequence"/>
</dbReference>
<dbReference type="EMBL" id="JABCYN010000030">
    <property type="protein sequence ID" value="KAF6009693.1"/>
    <property type="molecule type" value="Genomic_DNA"/>
</dbReference>
<reference evidence="3 4" key="1">
    <citation type="submission" date="2019-07" db="EMBL/GenBank/DDBJ databases">
        <authorList>
            <person name="Friedrich A."/>
            <person name="Schacherer J."/>
        </authorList>
    </citation>
    <scope>NUCLEOTIDE SEQUENCE [LARGE SCALE GENOMIC DNA]</scope>
</reference>
<evidence type="ECO:0000313" key="5">
    <source>
        <dbReference type="Proteomes" id="UP000568158"/>
    </source>
</evidence>
<dbReference type="InterPro" id="IPR053006">
    <property type="entry name" value="Meiosis_regulatory"/>
</dbReference>
<dbReference type="InterPro" id="IPR043914">
    <property type="entry name" value="DUF5763"/>
</dbReference>
<dbReference type="Pfam" id="PF19067">
    <property type="entry name" value="DUF5763"/>
    <property type="match status" value="1"/>
</dbReference>
<protein>
    <submittedName>
        <fullName evidence="3">DEBR0S2_16930g1_1</fullName>
    </submittedName>
</protein>
<sequence>MAQCQGITKAGKRCRIRIVDDGTKYCRYHKSQGRTFGNWNNSKDSKSLDGPGYIYVFTLEHMLQRRPVKQDWLRMAAPTSDNIINYDKTRQLKPKHYILLKIGFTSGTPKRRLEQWRRQCKHQFTLVTPRMLSSIVCSKKDKMHVLLHSFSRLSLQDLGKYSKFDNKNLGFHTKLAFQTEQKIHHILHEKYGFGKIYCEGCKSTNGGIHKEWFLVPREDVKNIFEKINDLCQ</sequence>
<accession>A0A3F2Y3S3</accession>
<dbReference type="Pfam" id="PF13455">
    <property type="entry name" value="MUG113"/>
    <property type="match status" value="1"/>
</dbReference>
<proteinExistence type="predicted"/>
<dbReference type="AlphaFoldDB" id="A0A3F2Y3S3"/>
<feature type="domain" description="Bacteriophage T5 Orf172 DNA-binding" evidence="1">
    <location>
        <begin position="94"/>
        <end position="227"/>
    </location>
</feature>
<evidence type="ECO:0000313" key="2">
    <source>
        <dbReference type="EMBL" id="KAF6009693.1"/>
    </source>
</evidence>
<name>A0A3F2Y3S3_DEKBR</name>
<dbReference type="SMART" id="SM00974">
    <property type="entry name" value="T5orf172"/>
    <property type="match status" value="1"/>
</dbReference>